<organism evidence="2 3">
    <name type="scientific">Pleurodeles waltl</name>
    <name type="common">Iberian ribbed newt</name>
    <dbReference type="NCBI Taxonomy" id="8319"/>
    <lineage>
        <taxon>Eukaryota</taxon>
        <taxon>Metazoa</taxon>
        <taxon>Chordata</taxon>
        <taxon>Craniata</taxon>
        <taxon>Vertebrata</taxon>
        <taxon>Euteleostomi</taxon>
        <taxon>Amphibia</taxon>
        <taxon>Batrachia</taxon>
        <taxon>Caudata</taxon>
        <taxon>Salamandroidea</taxon>
        <taxon>Salamandridae</taxon>
        <taxon>Pleurodelinae</taxon>
        <taxon>Pleurodeles</taxon>
    </lineage>
</organism>
<reference evidence="2" key="1">
    <citation type="journal article" date="2022" name="bioRxiv">
        <title>Sequencing and chromosome-scale assembly of the giantPleurodeles waltlgenome.</title>
        <authorList>
            <person name="Brown T."/>
            <person name="Elewa A."/>
            <person name="Iarovenko S."/>
            <person name="Subramanian E."/>
            <person name="Araus A.J."/>
            <person name="Petzold A."/>
            <person name="Susuki M."/>
            <person name="Suzuki K.-i.T."/>
            <person name="Hayashi T."/>
            <person name="Toyoda A."/>
            <person name="Oliveira C."/>
            <person name="Osipova E."/>
            <person name="Leigh N.D."/>
            <person name="Simon A."/>
            <person name="Yun M.H."/>
        </authorList>
    </citation>
    <scope>NUCLEOTIDE SEQUENCE</scope>
    <source>
        <strain evidence="2">20211129_DDA</strain>
        <tissue evidence="2">Liver</tissue>
    </source>
</reference>
<proteinExistence type="predicted"/>
<evidence type="ECO:0000313" key="2">
    <source>
        <dbReference type="EMBL" id="KAJ1139251.1"/>
    </source>
</evidence>
<protein>
    <submittedName>
        <fullName evidence="2">Uncharacterized protein</fullName>
    </submittedName>
</protein>
<gene>
    <name evidence="2" type="ORF">NDU88_005626</name>
</gene>
<comment type="caution">
    <text evidence="2">The sequence shown here is derived from an EMBL/GenBank/DDBJ whole genome shotgun (WGS) entry which is preliminary data.</text>
</comment>
<dbReference type="EMBL" id="JANPWB010000010">
    <property type="protein sequence ID" value="KAJ1139251.1"/>
    <property type="molecule type" value="Genomic_DNA"/>
</dbReference>
<feature type="region of interest" description="Disordered" evidence="1">
    <location>
        <begin position="63"/>
        <end position="95"/>
    </location>
</feature>
<keyword evidence="3" id="KW-1185">Reference proteome</keyword>
<dbReference type="AlphaFoldDB" id="A0AAV7QFA2"/>
<sequence>MWKRKHSSASPVEPPVEIENKKRLEAEMSALIQKKEEFDESLKAYRIPLKPSMTKECPEVEVEEIQPPHTPEPQVEEEEFFYEEEEEQEMFQPSE</sequence>
<name>A0AAV7QFA2_PLEWA</name>
<accession>A0AAV7QFA2</accession>
<dbReference type="Proteomes" id="UP001066276">
    <property type="component" value="Chromosome 6"/>
</dbReference>
<feature type="compositionally biased region" description="Acidic residues" evidence="1">
    <location>
        <begin position="74"/>
        <end position="89"/>
    </location>
</feature>
<evidence type="ECO:0000256" key="1">
    <source>
        <dbReference type="SAM" id="MobiDB-lite"/>
    </source>
</evidence>
<evidence type="ECO:0000313" key="3">
    <source>
        <dbReference type="Proteomes" id="UP001066276"/>
    </source>
</evidence>